<evidence type="ECO:0000313" key="3">
    <source>
        <dbReference type="Proteomes" id="UP000054538"/>
    </source>
</evidence>
<keyword evidence="3" id="KW-1185">Reference proteome</keyword>
<dbReference type="Proteomes" id="UP000054538">
    <property type="component" value="Unassembled WGS sequence"/>
</dbReference>
<proteinExistence type="predicted"/>
<accession>A0A0D0CVE9</accession>
<gene>
    <name evidence="2" type="ORF">PAXRUDRAFT_19301</name>
</gene>
<dbReference type="HOGENOM" id="CLU_2622731_0_0_1"/>
<protein>
    <submittedName>
        <fullName evidence="2">Uncharacterized protein</fullName>
    </submittedName>
</protein>
<dbReference type="AlphaFoldDB" id="A0A0D0CVE9"/>
<sequence>MGIRGVQWEVEVDRARGRVGGKEEEEDVDGMGREDGHYAVDMLEGREAGKKQMKRQRTQTQKSSTCRRGIIRPEKRRR</sequence>
<evidence type="ECO:0000256" key="1">
    <source>
        <dbReference type="SAM" id="MobiDB-lite"/>
    </source>
</evidence>
<reference evidence="2 3" key="1">
    <citation type="submission" date="2014-04" db="EMBL/GenBank/DDBJ databases">
        <authorList>
            <consortium name="DOE Joint Genome Institute"/>
            <person name="Kuo A."/>
            <person name="Kohler A."/>
            <person name="Jargeat P."/>
            <person name="Nagy L.G."/>
            <person name="Floudas D."/>
            <person name="Copeland A."/>
            <person name="Barry K.W."/>
            <person name="Cichocki N."/>
            <person name="Veneault-Fourrey C."/>
            <person name="LaButti K."/>
            <person name="Lindquist E.A."/>
            <person name="Lipzen A."/>
            <person name="Lundell T."/>
            <person name="Morin E."/>
            <person name="Murat C."/>
            <person name="Sun H."/>
            <person name="Tunlid A."/>
            <person name="Henrissat B."/>
            <person name="Grigoriev I.V."/>
            <person name="Hibbett D.S."/>
            <person name="Martin F."/>
            <person name="Nordberg H.P."/>
            <person name="Cantor M.N."/>
            <person name="Hua S.X."/>
        </authorList>
    </citation>
    <scope>NUCLEOTIDE SEQUENCE [LARGE SCALE GENOMIC DNA]</scope>
    <source>
        <strain evidence="2 3">Ve08.2h10</strain>
    </source>
</reference>
<feature type="region of interest" description="Disordered" evidence="1">
    <location>
        <begin position="46"/>
        <end position="78"/>
    </location>
</feature>
<dbReference type="EMBL" id="KN828366">
    <property type="protein sequence ID" value="KIK75076.1"/>
    <property type="molecule type" value="Genomic_DNA"/>
</dbReference>
<reference evidence="3" key="2">
    <citation type="submission" date="2015-01" db="EMBL/GenBank/DDBJ databases">
        <title>Evolutionary Origins and Diversification of the Mycorrhizal Mutualists.</title>
        <authorList>
            <consortium name="DOE Joint Genome Institute"/>
            <consortium name="Mycorrhizal Genomics Consortium"/>
            <person name="Kohler A."/>
            <person name="Kuo A."/>
            <person name="Nagy L.G."/>
            <person name="Floudas D."/>
            <person name="Copeland A."/>
            <person name="Barry K.W."/>
            <person name="Cichocki N."/>
            <person name="Veneault-Fourrey C."/>
            <person name="LaButti K."/>
            <person name="Lindquist E.A."/>
            <person name="Lipzen A."/>
            <person name="Lundell T."/>
            <person name="Morin E."/>
            <person name="Murat C."/>
            <person name="Riley R."/>
            <person name="Ohm R."/>
            <person name="Sun H."/>
            <person name="Tunlid A."/>
            <person name="Henrissat B."/>
            <person name="Grigoriev I.V."/>
            <person name="Hibbett D.S."/>
            <person name="Martin F."/>
        </authorList>
    </citation>
    <scope>NUCLEOTIDE SEQUENCE [LARGE SCALE GENOMIC DNA]</scope>
    <source>
        <strain evidence="3">Ve08.2h10</strain>
    </source>
</reference>
<name>A0A0D0CVE9_9AGAM</name>
<evidence type="ECO:0000313" key="2">
    <source>
        <dbReference type="EMBL" id="KIK75076.1"/>
    </source>
</evidence>
<dbReference type="InParanoid" id="A0A0D0CVE9"/>
<organism evidence="2 3">
    <name type="scientific">Paxillus rubicundulus Ve08.2h10</name>
    <dbReference type="NCBI Taxonomy" id="930991"/>
    <lineage>
        <taxon>Eukaryota</taxon>
        <taxon>Fungi</taxon>
        <taxon>Dikarya</taxon>
        <taxon>Basidiomycota</taxon>
        <taxon>Agaricomycotina</taxon>
        <taxon>Agaricomycetes</taxon>
        <taxon>Agaricomycetidae</taxon>
        <taxon>Boletales</taxon>
        <taxon>Paxilineae</taxon>
        <taxon>Paxillaceae</taxon>
        <taxon>Paxillus</taxon>
    </lineage>
</organism>